<feature type="coiled-coil region" evidence="2">
    <location>
        <begin position="34"/>
        <end position="61"/>
    </location>
</feature>
<dbReference type="Gene3D" id="1.10.10.2830">
    <property type="match status" value="1"/>
</dbReference>
<dbReference type="GO" id="GO:0003677">
    <property type="term" value="F:DNA binding"/>
    <property type="evidence" value="ECO:0007669"/>
    <property type="project" value="InterPro"/>
</dbReference>
<dbReference type="InterPro" id="IPR036086">
    <property type="entry name" value="ParB/Sulfiredoxin_sf"/>
</dbReference>
<gene>
    <name evidence="4" type="ORF">JJB74_25400</name>
</gene>
<reference evidence="4" key="1">
    <citation type="submission" date="2021-01" db="EMBL/GenBank/DDBJ databases">
        <title>Genome sequence of strain Noviherbaspirillum sp. DKR-6.</title>
        <authorList>
            <person name="Chaudhary D.K."/>
        </authorList>
    </citation>
    <scope>NUCLEOTIDE SEQUENCE</scope>
    <source>
        <strain evidence="4">DKR-6</strain>
    </source>
</reference>
<evidence type="ECO:0000313" key="4">
    <source>
        <dbReference type="EMBL" id="MBK4737972.1"/>
    </source>
</evidence>
<accession>A0A934T287</accession>
<dbReference type="Pfam" id="PF02195">
    <property type="entry name" value="ParB_N"/>
    <property type="match status" value="1"/>
</dbReference>
<name>A0A934T287_9BURK</name>
<comment type="similarity">
    <text evidence="1">Belongs to the ParB family.</text>
</comment>
<dbReference type="EMBL" id="JAEPBG010000016">
    <property type="protein sequence ID" value="MBK4737972.1"/>
    <property type="molecule type" value="Genomic_DNA"/>
</dbReference>
<organism evidence="4 5">
    <name type="scientific">Noviherbaspirillum pedocola</name>
    <dbReference type="NCBI Taxonomy" id="2801341"/>
    <lineage>
        <taxon>Bacteria</taxon>
        <taxon>Pseudomonadati</taxon>
        <taxon>Pseudomonadota</taxon>
        <taxon>Betaproteobacteria</taxon>
        <taxon>Burkholderiales</taxon>
        <taxon>Oxalobacteraceae</taxon>
        <taxon>Noviherbaspirillum</taxon>
    </lineage>
</organism>
<dbReference type="Gene3D" id="3.90.1530.10">
    <property type="entry name" value="Conserved hypothetical protein from pyrococcus furiosus pfu- 392566-001, ParB domain"/>
    <property type="match status" value="1"/>
</dbReference>
<feature type="domain" description="ParB-like N-terminal" evidence="3">
    <location>
        <begin position="64"/>
        <end position="153"/>
    </location>
</feature>
<proteinExistence type="inferred from homology"/>
<dbReference type="SUPFAM" id="SSF109709">
    <property type="entry name" value="KorB DNA-binding domain-like"/>
    <property type="match status" value="1"/>
</dbReference>
<dbReference type="SUPFAM" id="SSF110849">
    <property type="entry name" value="ParB/Sulfiredoxin"/>
    <property type="match status" value="1"/>
</dbReference>
<dbReference type="RefSeq" id="WP_200596800.1">
    <property type="nucleotide sequence ID" value="NZ_JAEPBG010000016.1"/>
</dbReference>
<dbReference type="NCBIfam" id="TIGR00180">
    <property type="entry name" value="parB_part"/>
    <property type="match status" value="1"/>
</dbReference>
<dbReference type="GO" id="GO:0005694">
    <property type="term" value="C:chromosome"/>
    <property type="evidence" value="ECO:0007669"/>
    <property type="project" value="TreeGrafter"/>
</dbReference>
<evidence type="ECO:0000256" key="2">
    <source>
        <dbReference type="SAM" id="Coils"/>
    </source>
</evidence>
<evidence type="ECO:0000256" key="1">
    <source>
        <dbReference type="ARBA" id="ARBA00006295"/>
    </source>
</evidence>
<dbReference type="AlphaFoldDB" id="A0A934T287"/>
<dbReference type="InterPro" id="IPR004437">
    <property type="entry name" value="ParB/RepB/Spo0J"/>
</dbReference>
<dbReference type="SMART" id="SM00470">
    <property type="entry name" value="ParB"/>
    <property type="match status" value="1"/>
</dbReference>
<dbReference type="InterPro" id="IPR003115">
    <property type="entry name" value="ParB_N"/>
</dbReference>
<evidence type="ECO:0000259" key="3">
    <source>
        <dbReference type="SMART" id="SM00470"/>
    </source>
</evidence>
<dbReference type="PANTHER" id="PTHR33375">
    <property type="entry name" value="CHROMOSOME-PARTITIONING PROTEIN PARB-RELATED"/>
    <property type="match status" value="1"/>
</dbReference>
<sequence>MSIYDKLGAKTAGIKARTIEKSADKLPRTAPGMFLNATQRIDEAEARVEELEAKLREAEGMGGREIALEEIHEAPGRRRKLTDRQYSELKENLRNNPLVTPVTLRKRAAGGFEIVSGNNRVAAYRELGRTHILAVVLNSDDNQAEINAFYANLLQSDLTDFEKFLGFQRILERHPNQTHAQVAEGAGVSRSFVSQLMAFADLPDEVLHILATRPDVIGANAAQDFAALAKKGRGEQVLRAVQRIAAGEIDQGKGVKEAAIDPVTKVPATKVEPIRIRLGRSTYCDLRRANNVLRLQFQSAEEAAAVQDAIEELLQRRVREAGK</sequence>
<dbReference type="GO" id="GO:0007059">
    <property type="term" value="P:chromosome segregation"/>
    <property type="evidence" value="ECO:0007669"/>
    <property type="project" value="TreeGrafter"/>
</dbReference>
<keyword evidence="5" id="KW-1185">Reference proteome</keyword>
<dbReference type="InterPro" id="IPR050336">
    <property type="entry name" value="Chromosome_partition/occlusion"/>
</dbReference>
<dbReference type="PANTHER" id="PTHR33375:SF1">
    <property type="entry name" value="CHROMOSOME-PARTITIONING PROTEIN PARB-RELATED"/>
    <property type="match status" value="1"/>
</dbReference>
<comment type="caution">
    <text evidence="4">The sequence shown here is derived from an EMBL/GenBank/DDBJ whole genome shotgun (WGS) entry which is preliminary data.</text>
</comment>
<keyword evidence="2" id="KW-0175">Coiled coil</keyword>
<evidence type="ECO:0000313" key="5">
    <source>
        <dbReference type="Proteomes" id="UP000622890"/>
    </source>
</evidence>
<protein>
    <submittedName>
        <fullName evidence="4">ParB/RepB/Spo0J family partition protein</fullName>
    </submittedName>
</protein>
<dbReference type="Proteomes" id="UP000622890">
    <property type="component" value="Unassembled WGS sequence"/>
</dbReference>